<evidence type="ECO:0000256" key="6">
    <source>
        <dbReference type="ARBA" id="ARBA00022747"/>
    </source>
</evidence>
<dbReference type="AlphaFoldDB" id="A0A2N0DEH4"/>
<sequence length="361" mass="39923">MVATEASMKEVSLLIEENVRPFLETYKDIDVIGQFYGEFLRYTGGDKKGLGIVLTPRHITEIFVKMARVGLNDTVLDTCCGTGGFLIAALAEMDAKAGNNETLREDIRAHRLVGVEQQPQMFALAASNMILRGDGKANLFQGSCFESETINKLRTPDTEKFARPSIGLINPPFSQQGEGLHELDFVLNLLDILRPGGRAVVVLPMSCAIEPHIARSTLLEKHTLLASISLPNDVFHPVGVITCALVFEAHQPHNDAPGQTWFGAWKNDNFIKLKKKGRVDARGTWPDIRDAWLKAFHERKEIPGQSILKTVTAQDEWLAEAYLETDYTSLTEADFARVVREFAIFDTVIATEAAPGSPGEE</sequence>
<dbReference type="GO" id="GO:0009307">
    <property type="term" value="P:DNA restriction-modification system"/>
    <property type="evidence" value="ECO:0007669"/>
    <property type="project" value="UniProtKB-KW"/>
</dbReference>
<evidence type="ECO:0000313" key="10">
    <source>
        <dbReference type="Proteomes" id="UP000232164"/>
    </source>
</evidence>
<dbReference type="CDD" id="cd02440">
    <property type="entry name" value="AdoMet_MTases"/>
    <property type="match status" value="1"/>
</dbReference>
<dbReference type="Pfam" id="PF02384">
    <property type="entry name" value="N6_Mtase"/>
    <property type="match status" value="1"/>
</dbReference>
<gene>
    <name evidence="9" type="ORF">CWR43_06205</name>
</gene>
<evidence type="ECO:0000256" key="3">
    <source>
        <dbReference type="ARBA" id="ARBA00022603"/>
    </source>
</evidence>
<reference evidence="9 10" key="1">
    <citation type="submission" date="2017-11" db="EMBL/GenBank/DDBJ databases">
        <authorList>
            <person name="Han C.G."/>
        </authorList>
    </citation>
    <scope>NUCLEOTIDE SEQUENCE [LARGE SCALE GENOMIC DNA]</scope>
    <source>
        <strain evidence="9 10">HCNT1</strain>
    </source>
</reference>
<dbReference type="InterPro" id="IPR029063">
    <property type="entry name" value="SAM-dependent_MTases_sf"/>
</dbReference>
<dbReference type="EMBL" id="PIQN01000004">
    <property type="protein sequence ID" value="PKA44505.1"/>
    <property type="molecule type" value="Genomic_DNA"/>
</dbReference>
<dbReference type="GO" id="GO:0008170">
    <property type="term" value="F:N-methyltransferase activity"/>
    <property type="evidence" value="ECO:0007669"/>
    <property type="project" value="InterPro"/>
</dbReference>
<name>A0A2N0DEH4_RHISU</name>
<comment type="similarity">
    <text evidence="1">Belongs to the N(4)/N(6)-methyltransferase family.</text>
</comment>
<dbReference type="EC" id="2.1.1.72" evidence="2"/>
<feature type="domain" description="DNA methylase adenine-specific" evidence="8">
    <location>
        <begin position="28"/>
        <end position="306"/>
    </location>
</feature>
<organism evidence="9 10">
    <name type="scientific">Rhizobium sullae</name>
    <name type="common">Rhizobium hedysari</name>
    <dbReference type="NCBI Taxonomy" id="50338"/>
    <lineage>
        <taxon>Bacteria</taxon>
        <taxon>Pseudomonadati</taxon>
        <taxon>Pseudomonadota</taxon>
        <taxon>Alphaproteobacteria</taxon>
        <taxon>Hyphomicrobiales</taxon>
        <taxon>Rhizobiaceae</taxon>
        <taxon>Rhizobium/Agrobacterium group</taxon>
        <taxon>Rhizobium</taxon>
    </lineage>
</organism>
<dbReference type="Gene3D" id="3.40.50.150">
    <property type="entry name" value="Vaccinia Virus protein VP39"/>
    <property type="match status" value="1"/>
</dbReference>
<evidence type="ECO:0000259" key="8">
    <source>
        <dbReference type="Pfam" id="PF02384"/>
    </source>
</evidence>
<dbReference type="GO" id="GO:0003677">
    <property type="term" value="F:DNA binding"/>
    <property type="evidence" value="ECO:0007669"/>
    <property type="project" value="InterPro"/>
</dbReference>
<comment type="caution">
    <text evidence="9">The sequence shown here is derived from an EMBL/GenBank/DDBJ whole genome shotgun (WGS) entry which is preliminary data.</text>
</comment>
<dbReference type="PANTHER" id="PTHR42933:SF3">
    <property type="entry name" value="TYPE I RESTRICTION ENZYME MJAVIII METHYLASE SUBUNIT"/>
    <property type="match status" value="1"/>
</dbReference>
<dbReference type="Proteomes" id="UP000232164">
    <property type="component" value="Unassembled WGS sequence"/>
</dbReference>
<dbReference type="PRINTS" id="PR00507">
    <property type="entry name" value="N12N6MTFRASE"/>
</dbReference>
<evidence type="ECO:0000256" key="4">
    <source>
        <dbReference type="ARBA" id="ARBA00022679"/>
    </source>
</evidence>
<keyword evidence="3" id="KW-0489">Methyltransferase</keyword>
<protein>
    <recommendedName>
        <fullName evidence="2">site-specific DNA-methyltransferase (adenine-specific)</fullName>
        <ecNumber evidence="2">2.1.1.72</ecNumber>
    </recommendedName>
</protein>
<evidence type="ECO:0000256" key="7">
    <source>
        <dbReference type="ARBA" id="ARBA00047942"/>
    </source>
</evidence>
<dbReference type="RefSeq" id="WP_100770654.1">
    <property type="nucleotide sequence ID" value="NZ_PIQN01000004.1"/>
</dbReference>
<dbReference type="InterPro" id="IPR003356">
    <property type="entry name" value="DNA_methylase_A-5"/>
</dbReference>
<evidence type="ECO:0000313" key="9">
    <source>
        <dbReference type="EMBL" id="PKA44505.1"/>
    </source>
</evidence>
<keyword evidence="5" id="KW-0949">S-adenosyl-L-methionine</keyword>
<dbReference type="InterPro" id="IPR051537">
    <property type="entry name" value="DNA_Adenine_Mtase"/>
</dbReference>
<comment type="catalytic activity">
    <reaction evidence="7">
        <text>a 2'-deoxyadenosine in DNA + S-adenosyl-L-methionine = an N(6)-methyl-2'-deoxyadenosine in DNA + S-adenosyl-L-homocysteine + H(+)</text>
        <dbReference type="Rhea" id="RHEA:15197"/>
        <dbReference type="Rhea" id="RHEA-COMP:12418"/>
        <dbReference type="Rhea" id="RHEA-COMP:12419"/>
        <dbReference type="ChEBI" id="CHEBI:15378"/>
        <dbReference type="ChEBI" id="CHEBI:57856"/>
        <dbReference type="ChEBI" id="CHEBI:59789"/>
        <dbReference type="ChEBI" id="CHEBI:90615"/>
        <dbReference type="ChEBI" id="CHEBI:90616"/>
        <dbReference type="EC" id="2.1.1.72"/>
    </reaction>
</comment>
<evidence type="ECO:0000256" key="2">
    <source>
        <dbReference type="ARBA" id="ARBA00011900"/>
    </source>
</evidence>
<proteinExistence type="inferred from homology"/>
<accession>A0A2N0DEH4</accession>
<keyword evidence="6" id="KW-0680">Restriction system</keyword>
<dbReference type="GO" id="GO:0009007">
    <property type="term" value="F:site-specific DNA-methyltransferase (adenine-specific) activity"/>
    <property type="evidence" value="ECO:0007669"/>
    <property type="project" value="UniProtKB-EC"/>
</dbReference>
<evidence type="ECO:0000256" key="5">
    <source>
        <dbReference type="ARBA" id="ARBA00022691"/>
    </source>
</evidence>
<dbReference type="GO" id="GO:0032259">
    <property type="term" value="P:methylation"/>
    <property type="evidence" value="ECO:0007669"/>
    <property type="project" value="UniProtKB-KW"/>
</dbReference>
<dbReference type="PANTHER" id="PTHR42933">
    <property type="entry name" value="SLR6095 PROTEIN"/>
    <property type="match status" value="1"/>
</dbReference>
<keyword evidence="4" id="KW-0808">Transferase</keyword>
<dbReference type="REBASE" id="247321">
    <property type="entry name" value="RsuHCNT1ORF6205P"/>
</dbReference>
<reference evidence="9 10" key="2">
    <citation type="submission" date="2017-12" db="EMBL/GenBank/DDBJ databases">
        <title>Genome sequence of Rhizobium sullae HCNT1 isolated from Sulla coronaria nodules and featuring peculiar denitrification phenotypes.</title>
        <authorList>
            <person name="De Diego-Diaz B."/>
            <person name="Treu L."/>
            <person name="Campanaro S."/>
            <person name="Da Silva Duarte V."/>
            <person name="Basaglia M."/>
            <person name="Favaro L."/>
            <person name="Casella S."/>
            <person name="Squartini A."/>
        </authorList>
    </citation>
    <scope>NUCLEOTIDE SEQUENCE [LARGE SCALE GENOMIC DNA]</scope>
    <source>
        <strain evidence="9 10">HCNT1</strain>
    </source>
</reference>
<dbReference type="SUPFAM" id="SSF53335">
    <property type="entry name" value="S-adenosyl-L-methionine-dependent methyltransferases"/>
    <property type="match status" value="1"/>
</dbReference>
<evidence type="ECO:0000256" key="1">
    <source>
        <dbReference type="ARBA" id="ARBA00006594"/>
    </source>
</evidence>